<feature type="transmembrane region" description="Helical" evidence="1">
    <location>
        <begin position="87"/>
        <end position="111"/>
    </location>
</feature>
<evidence type="ECO:0000256" key="1">
    <source>
        <dbReference type="SAM" id="Phobius"/>
    </source>
</evidence>
<evidence type="ECO:0000313" key="3">
    <source>
        <dbReference type="Proteomes" id="UP000770161"/>
    </source>
</evidence>
<dbReference type="EMBL" id="JAHLZN010000001">
    <property type="protein sequence ID" value="MBU6112559.1"/>
    <property type="molecule type" value="Genomic_DNA"/>
</dbReference>
<comment type="caution">
    <text evidence="2">The sequence shown here is derived from an EMBL/GenBank/DDBJ whole genome shotgun (WGS) entry which is preliminary data.</text>
</comment>
<proteinExistence type="predicted"/>
<keyword evidence="1" id="KW-0472">Membrane</keyword>
<feature type="transmembrane region" description="Helical" evidence="1">
    <location>
        <begin position="117"/>
        <end position="139"/>
    </location>
</feature>
<keyword evidence="3" id="KW-1185">Reference proteome</keyword>
<gene>
    <name evidence="2" type="ORF">KQ656_01240</name>
</gene>
<reference evidence="2 3" key="1">
    <citation type="submission" date="2021-06" db="EMBL/GenBank/DDBJ databases">
        <title>Staphylococcus lentus K169 genome sequencing.</title>
        <authorList>
            <person name="Sundareshan S."/>
            <person name="Akhila D.S."/>
            <person name="Prachi D."/>
            <person name="Sivakumar R."/>
            <person name="Rajendhran J."/>
            <person name="Isloor S."/>
            <person name="Hegde N.R."/>
        </authorList>
    </citation>
    <scope>NUCLEOTIDE SEQUENCE [LARGE SCALE GENOMIC DNA]</scope>
    <source>
        <strain evidence="2 3">K169</strain>
    </source>
</reference>
<dbReference type="Proteomes" id="UP000770161">
    <property type="component" value="Unassembled WGS sequence"/>
</dbReference>
<name>A0ABS6GTB1_MAMLE</name>
<evidence type="ECO:0000313" key="2">
    <source>
        <dbReference type="EMBL" id="MBU6112559.1"/>
    </source>
</evidence>
<keyword evidence="1" id="KW-0812">Transmembrane</keyword>
<accession>A0ABS6GTB1</accession>
<protein>
    <submittedName>
        <fullName evidence="2">Uncharacterized protein</fullName>
    </submittedName>
</protein>
<keyword evidence="1" id="KW-1133">Transmembrane helix</keyword>
<dbReference type="RefSeq" id="WP_216683205.1">
    <property type="nucleotide sequence ID" value="NZ_JAHLZN010000001.1"/>
</dbReference>
<feature type="transmembrane region" description="Helical" evidence="1">
    <location>
        <begin position="57"/>
        <end position="80"/>
    </location>
</feature>
<sequence>MKNIMVKLANVNPYELFANLLIILLSGHGLLRAYDWITMLVDTLEKVSPLYYRLSAYLDIHALGWLFALFSITLLLSVFFKGRTGWLFLLLGSLGAGVIHLIFGVIATQGAVLFVTYYLNLLCGVIQFILAIIGGAQLWKHSHLKK</sequence>
<organism evidence="2 3">
    <name type="scientific">Mammaliicoccus lentus</name>
    <name type="common">Staphylococcus lentus</name>
    <dbReference type="NCBI Taxonomy" id="42858"/>
    <lineage>
        <taxon>Bacteria</taxon>
        <taxon>Bacillati</taxon>
        <taxon>Bacillota</taxon>
        <taxon>Bacilli</taxon>
        <taxon>Bacillales</taxon>
        <taxon>Staphylococcaceae</taxon>
        <taxon>Mammaliicoccus</taxon>
    </lineage>
</organism>